<evidence type="ECO:0000313" key="3">
    <source>
        <dbReference type="Proteomes" id="UP001383192"/>
    </source>
</evidence>
<accession>A0AAW0C094</accession>
<evidence type="ECO:0000256" key="1">
    <source>
        <dbReference type="SAM" id="MobiDB-lite"/>
    </source>
</evidence>
<dbReference type="EMBL" id="JAYKXP010000065">
    <property type="protein sequence ID" value="KAK7032413.1"/>
    <property type="molecule type" value="Genomic_DNA"/>
</dbReference>
<dbReference type="PANTHER" id="PTHR31252:SF11">
    <property type="entry name" value="DUF4419 DOMAIN-CONTAINING PROTEIN"/>
    <property type="match status" value="1"/>
</dbReference>
<feature type="compositionally biased region" description="Basic residues" evidence="1">
    <location>
        <begin position="383"/>
        <end position="392"/>
    </location>
</feature>
<keyword evidence="3" id="KW-1185">Reference proteome</keyword>
<protein>
    <submittedName>
        <fullName evidence="2">Uncharacterized protein</fullName>
    </submittedName>
</protein>
<dbReference type="InterPro" id="IPR025533">
    <property type="entry name" value="DUF4419"/>
</dbReference>
<proteinExistence type="predicted"/>
<feature type="region of interest" description="Disordered" evidence="1">
    <location>
        <begin position="405"/>
        <end position="444"/>
    </location>
</feature>
<evidence type="ECO:0000313" key="2">
    <source>
        <dbReference type="EMBL" id="KAK7032413.1"/>
    </source>
</evidence>
<gene>
    <name evidence="2" type="ORF">VNI00_013161</name>
</gene>
<organism evidence="2 3">
    <name type="scientific">Paramarasmius palmivorus</name>
    <dbReference type="NCBI Taxonomy" id="297713"/>
    <lineage>
        <taxon>Eukaryota</taxon>
        <taxon>Fungi</taxon>
        <taxon>Dikarya</taxon>
        <taxon>Basidiomycota</taxon>
        <taxon>Agaricomycotina</taxon>
        <taxon>Agaricomycetes</taxon>
        <taxon>Agaricomycetidae</taxon>
        <taxon>Agaricales</taxon>
        <taxon>Marasmiineae</taxon>
        <taxon>Marasmiaceae</taxon>
        <taxon>Paramarasmius</taxon>
    </lineage>
</organism>
<reference evidence="2 3" key="1">
    <citation type="submission" date="2024-01" db="EMBL/GenBank/DDBJ databases">
        <title>A draft genome for a cacao thread blight-causing isolate of Paramarasmius palmivorus.</title>
        <authorList>
            <person name="Baruah I.K."/>
            <person name="Bukari Y."/>
            <person name="Amoako-Attah I."/>
            <person name="Meinhardt L.W."/>
            <person name="Bailey B.A."/>
            <person name="Cohen S.P."/>
        </authorList>
    </citation>
    <scope>NUCLEOTIDE SEQUENCE [LARGE SCALE GENOMIC DNA]</scope>
    <source>
        <strain evidence="2 3">GH-12</strain>
    </source>
</reference>
<dbReference type="Pfam" id="PF14388">
    <property type="entry name" value="DUF4419"/>
    <property type="match status" value="1"/>
</dbReference>
<dbReference type="Proteomes" id="UP001383192">
    <property type="component" value="Unassembled WGS sequence"/>
</dbReference>
<name>A0AAW0C094_9AGAR</name>
<comment type="caution">
    <text evidence="2">The sequence shown here is derived from an EMBL/GenBank/DDBJ whole genome shotgun (WGS) entry which is preliminary data.</text>
</comment>
<feature type="region of interest" description="Disordered" evidence="1">
    <location>
        <begin position="369"/>
        <end position="393"/>
    </location>
</feature>
<dbReference type="PANTHER" id="PTHR31252">
    <property type="entry name" value="DUF4419 DOMAIN-CONTAINING PROTEIN"/>
    <property type="match status" value="1"/>
</dbReference>
<dbReference type="AlphaFoldDB" id="A0AAW0C094"/>
<sequence length="466" mass="51982">MPVSFYPAQHPANPIQLSKETIEKTTSLSILRDAAYDQYQKAGEILQSSFRSGEPILARSNGLVNGLSDAYNYHRAISIRPDDVWITILTQFSFFVNANAEQLRAQFVEHKGQKKLRVETEGTRYTVDFGLLARMMTGELRRNVKDSSLCDWILPDFSTTTLNDTVVSSVVMMATLQKYFSYEFGLTCGIPKVTLEGEKADWEKLLARIDKLKEYGDETTRWENLLRPVLSRFVSAFDTPNSQENLDFWQRVAHFDGGGSGPTYVCGWMTAFCVFGADGKWLGDQADTEIPEPATSLKDMHNMLARWQSNLVLDGVHYHALDSEDIPAAYASVPVTLDDNGDIFDTIMVAGMVGLRVSESGDPSLTVFRSQAADSPSGDARNTRTKTARARPKLGQILASVPKVFRRSQTAEVPTEPSGSDGPPPKQTGDMPPESTPERGEARYDTIQPVPGWWIFVKMYKKPYDT</sequence>